<organism evidence="12 13">
    <name type="scientific">Goekera deserti</name>
    <dbReference type="NCBI Taxonomy" id="2497753"/>
    <lineage>
        <taxon>Bacteria</taxon>
        <taxon>Bacillati</taxon>
        <taxon>Actinomycetota</taxon>
        <taxon>Actinomycetes</taxon>
        <taxon>Geodermatophilales</taxon>
        <taxon>Geodermatophilaceae</taxon>
        <taxon>Goekera</taxon>
    </lineage>
</organism>
<protein>
    <submittedName>
        <fullName evidence="12">NADH-quinone oxidoreductase subunit E</fullName>
    </submittedName>
</protein>
<dbReference type="Pfam" id="PF10589">
    <property type="entry name" value="NADH_4Fe-4S"/>
    <property type="match status" value="1"/>
</dbReference>
<dbReference type="InterPro" id="IPR019575">
    <property type="entry name" value="Nuop51_4Fe4S-bd"/>
</dbReference>
<proteinExistence type="inferred from homology"/>
<dbReference type="GO" id="GO:0045333">
    <property type="term" value="P:cellular respiration"/>
    <property type="evidence" value="ECO:0007669"/>
    <property type="project" value="TreeGrafter"/>
</dbReference>
<dbReference type="PANTHER" id="PTHR11780:SF10">
    <property type="entry name" value="NADH DEHYDROGENASE [UBIQUINONE] FLAVOPROTEIN 1, MITOCHONDRIAL"/>
    <property type="match status" value="1"/>
</dbReference>
<keyword evidence="5" id="KW-0285">Flavoprotein</keyword>
<dbReference type="InterPro" id="IPR011538">
    <property type="entry name" value="Nuo51_FMN-bd"/>
</dbReference>
<dbReference type="InterPro" id="IPR037207">
    <property type="entry name" value="Nuop51_4Fe4S-bd_sf"/>
</dbReference>
<dbReference type="InterPro" id="IPR037225">
    <property type="entry name" value="Nuo51_FMN-bd_sf"/>
</dbReference>
<dbReference type="Gene3D" id="3.40.50.11540">
    <property type="entry name" value="NADH-ubiquinone oxidoreductase 51kDa subunit"/>
    <property type="match status" value="1"/>
</dbReference>
<dbReference type="AlphaFoldDB" id="A0A7K3WBR2"/>
<keyword evidence="7" id="KW-0479">Metal-binding</keyword>
<evidence type="ECO:0000256" key="3">
    <source>
        <dbReference type="ARBA" id="ARBA00007523"/>
    </source>
</evidence>
<dbReference type="Pfam" id="PF01512">
    <property type="entry name" value="Complex1_51K"/>
    <property type="match status" value="1"/>
</dbReference>
<evidence type="ECO:0000256" key="8">
    <source>
        <dbReference type="ARBA" id="ARBA00023004"/>
    </source>
</evidence>
<accession>A0A7K3WBR2</accession>
<keyword evidence="13" id="KW-1185">Reference proteome</keyword>
<evidence type="ECO:0000256" key="1">
    <source>
        <dbReference type="ARBA" id="ARBA00001917"/>
    </source>
</evidence>
<evidence type="ECO:0000256" key="4">
    <source>
        <dbReference type="ARBA" id="ARBA00022485"/>
    </source>
</evidence>
<evidence type="ECO:0000259" key="11">
    <source>
        <dbReference type="Pfam" id="PF10589"/>
    </source>
</evidence>
<dbReference type="SUPFAM" id="SSF142019">
    <property type="entry name" value="Nqo1 FMN-binding domain-like"/>
    <property type="match status" value="1"/>
</dbReference>
<feature type="domain" description="NADH-ubiquinone oxidoreductase 51kDa subunit FMN-binding" evidence="10">
    <location>
        <begin position="42"/>
        <end position="196"/>
    </location>
</feature>
<name>A0A7K3WBR2_9ACTN</name>
<evidence type="ECO:0000256" key="7">
    <source>
        <dbReference type="ARBA" id="ARBA00022723"/>
    </source>
</evidence>
<dbReference type="GO" id="GO:0046872">
    <property type="term" value="F:metal ion binding"/>
    <property type="evidence" value="ECO:0007669"/>
    <property type="project" value="UniProtKB-KW"/>
</dbReference>
<dbReference type="InterPro" id="IPR050837">
    <property type="entry name" value="ComplexI_51kDa_subunit"/>
</dbReference>
<comment type="caution">
    <text evidence="12">The sequence shown here is derived from an EMBL/GenBank/DDBJ whole genome shotgun (WGS) entry which is preliminary data.</text>
</comment>
<keyword evidence="6" id="KW-0288">FMN</keyword>
<dbReference type="GO" id="GO:0051539">
    <property type="term" value="F:4 iron, 4 sulfur cluster binding"/>
    <property type="evidence" value="ECO:0007669"/>
    <property type="project" value="UniProtKB-KW"/>
</dbReference>
<dbReference type="Gene3D" id="1.20.1440.230">
    <property type="entry name" value="NADH-ubiquinone oxidoreductase 51kDa subunit, iron-sulphur binding domain"/>
    <property type="match status" value="1"/>
</dbReference>
<sequence length="399" mass="39769">MTAVLSPGLLAAGDPTLATHLAVHGPLRPPAPDAVADLAAAHGLTGRGGAGFPVAVKLRAVAGAAHAGRRRAVVVGNGAEGEPAAHKDAVLLARAPHLVLDGLQLVAAATGADDAVLAVPGPVVAVLERHLAERADPVPVRLVAVPDRFLAGEESALVSVVDGGPPLPRSKRPPVRERGVAGRPSLVQNVETLARLALLARGDRRAAAGVLVTRHAAGLPVDVADVPLTARLDAVLPLATGVQAVLVGGYHGSWLTVGTAAGVTLEPAELAGVGAALGAGVLAALPEDRCGLVETARVVGHLAEQSAGRCGPCLNGLPRIAAALQALARPGPPHPGLLADLGRWCGLVVGRGACSHPDGSVRLVASALRVFEPELAVHASGCCRARPGTAPFLPLGSGA</sequence>
<dbReference type="Proteomes" id="UP000470470">
    <property type="component" value="Unassembled WGS sequence"/>
</dbReference>
<keyword evidence="9" id="KW-0411">Iron-sulfur</keyword>
<reference evidence="12 13" key="1">
    <citation type="submission" date="2020-02" db="EMBL/GenBank/DDBJ databases">
        <title>The whole genome sequence of CPCC 205119.</title>
        <authorList>
            <person name="Jiang Z."/>
        </authorList>
    </citation>
    <scope>NUCLEOTIDE SEQUENCE [LARGE SCALE GENOMIC DNA]</scope>
    <source>
        <strain evidence="12 13">CPCC 205119</strain>
    </source>
</reference>
<evidence type="ECO:0000256" key="9">
    <source>
        <dbReference type="ARBA" id="ARBA00023014"/>
    </source>
</evidence>
<comment type="cofactor">
    <cofactor evidence="1">
        <name>FMN</name>
        <dbReference type="ChEBI" id="CHEBI:58210"/>
    </cofactor>
</comment>
<evidence type="ECO:0000256" key="5">
    <source>
        <dbReference type="ARBA" id="ARBA00022630"/>
    </source>
</evidence>
<keyword evidence="4" id="KW-0004">4Fe-4S</keyword>
<evidence type="ECO:0000313" key="13">
    <source>
        <dbReference type="Proteomes" id="UP000470470"/>
    </source>
</evidence>
<evidence type="ECO:0000256" key="6">
    <source>
        <dbReference type="ARBA" id="ARBA00022643"/>
    </source>
</evidence>
<dbReference type="GO" id="GO:0003954">
    <property type="term" value="F:NADH dehydrogenase activity"/>
    <property type="evidence" value="ECO:0007669"/>
    <property type="project" value="TreeGrafter"/>
</dbReference>
<evidence type="ECO:0000259" key="10">
    <source>
        <dbReference type="Pfam" id="PF01512"/>
    </source>
</evidence>
<dbReference type="SUPFAM" id="SSF140490">
    <property type="entry name" value="Nqo1C-terminal domain-like"/>
    <property type="match status" value="1"/>
</dbReference>
<gene>
    <name evidence="12" type="ORF">G1H19_02960</name>
</gene>
<feature type="domain" description="NADH-ubiquinone oxidoreductase 51kDa subunit iron-sulphur binding" evidence="11">
    <location>
        <begin position="296"/>
        <end position="377"/>
    </location>
</feature>
<dbReference type="EMBL" id="JAAGWK010000005">
    <property type="protein sequence ID" value="NEL52973.1"/>
    <property type="molecule type" value="Genomic_DNA"/>
</dbReference>
<evidence type="ECO:0000256" key="2">
    <source>
        <dbReference type="ARBA" id="ARBA00001966"/>
    </source>
</evidence>
<comment type="similarity">
    <text evidence="3">Belongs to the complex I 51 kDa subunit family.</text>
</comment>
<dbReference type="PANTHER" id="PTHR11780">
    <property type="entry name" value="NADH-UBIQUINONE OXIDOREDUCTASE FLAVOPROTEIN 1 NDUFV1"/>
    <property type="match status" value="1"/>
</dbReference>
<comment type="cofactor">
    <cofactor evidence="2">
        <name>[4Fe-4S] cluster</name>
        <dbReference type="ChEBI" id="CHEBI:49883"/>
    </cofactor>
</comment>
<keyword evidence="8" id="KW-0408">Iron</keyword>
<evidence type="ECO:0000313" key="12">
    <source>
        <dbReference type="EMBL" id="NEL52973.1"/>
    </source>
</evidence>